<feature type="domain" description="ATPase AAA-type core" evidence="1">
    <location>
        <begin position="6"/>
        <end position="36"/>
    </location>
</feature>
<dbReference type="EMBL" id="CP086654">
    <property type="protein sequence ID" value="UEX90248.1"/>
    <property type="molecule type" value="Genomic_DNA"/>
</dbReference>
<dbReference type="InterPro" id="IPR027417">
    <property type="entry name" value="P-loop_NTPase"/>
</dbReference>
<name>A0ABY3PD76_9STAP</name>
<dbReference type="Pfam" id="PF00004">
    <property type="entry name" value="AAA"/>
    <property type="match status" value="1"/>
</dbReference>
<protein>
    <submittedName>
        <fullName evidence="2">Topology modulation protein</fullName>
    </submittedName>
</protein>
<organism evidence="2 3">
    <name type="scientific">Staphylococcus ratti</name>
    <dbReference type="NCBI Taxonomy" id="2892440"/>
    <lineage>
        <taxon>Bacteria</taxon>
        <taxon>Bacillati</taxon>
        <taxon>Bacillota</taxon>
        <taxon>Bacilli</taxon>
        <taxon>Bacillales</taxon>
        <taxon>Staphylococcaceae</taxon>
        <taxon>Staphylococcus</taxon>
    </lineage>
</organism>
<dbReference type="SUPFAM" id="SSF52540">
    <property type="entry name" value="P-loop containing nucleoside triphosphate hydrolases"/>
    <property type="match status" value="1"/>
</dbReference>
<dbReference type="PANTHER" id="PTHR37816:SF1">
    <property type="entry name" value="TOXIN"/>
    <property type="match status" value="1"/>
</dbReference>
<sequence length="151" mass="17855">MNQCIVIMGSPGSGKSTLAMKVAQKTGLPLYHMDALFWEGNKNISEEVLIERLQSVVDREAWIIDGNYKNTLEMRVAKADVVIWLKAPRWKCIMRVIYRYFKDKLQKGPGNNPNILEFKFLKYIWNFPQNSFPEMERIYEKYQNECRWIVV</sequence>
<evidence type="ECO:0000259" key="1">
    <source>
        <dbReference type="Pfam" id="PF00004"/>
    </source>
</evidence>
<accession>A0ABY3PD76</accession>
<dbReference type="PANTHER" id="PTHR37816">
    <property type="entry name" value="YALI0E33011P"/>
    <property type="match status" value="1"/>
</dbReference>
<dbReference type="Proteomes" id="UP001197626">
    <property type="component" value="Chromosome"/>
</dbReference>
<evidence type="ECO:0000313" key="2">
    <source>
        <dbReference type="EMBL" id="UEX90248.1"/>
    </source>
</evidence>
<proteinExistence type="predicted"/>
<reference evidence="2 3" key="1">
    <citation type="journal article" date="2022" name="Pathogens">
        <title>Staphylococcus ratti sp. nov. Isolated from a Lab Rat.</title>
        <authorList>
            <person name="Kovarovic V."/>
            <person name="Sedlacek I."/>
            <person name="Petras P."/>
            <person name="Kralova S."/>
            <person name="Maslanova I."/>
            <person name="Svec P."/>
            <person name="Neumann-Schaal M."/>
            <person name="Botka T."/>
            <person name="Gelbicova T."/>
            <person name="Stankova E."/>
            <person name="Doskar J."/>
            <person name="Pantucek R."/>
        </authorList>
    </citation>
    <scope>NUCLEOTIDE SEQUENCE [LARGE SCALE GENOMIC DNA]</scope>
    <source>
        <strain evidence="2 3">CCM 9025</strain>
    </source>
</reference>
<evidence type="ECO:0000313" key="3">
    <source>
        <dbReference type="Proteomes" id="UP001197626"/>
    </source>
</evidence>
<dbReference type="InterPro" id="IPR003959">
    <property type="entry name" value="ATPase_AAA_core"/>
</dbReference>
<keyword evidence="3" id="KW-1185">Reference proteome</keyword>
<dbReference type="InterPro" id="IPR052922">
    <property type="entry name" value="Cytidylate_Kinase-2"/>
</dbReference>
<dbReference type="RefSeq" id="WP_229292744.1">
    <property type="nucleotide sequence ID" value="NZ_CP086654.1"/>
</dbReference>
<dbReference type="Gene3D" id="3.40.50.300">
    <property type="entry name" value="P-loop containing nucleotide triphosphate hydrolases"/>
    <property type="match status" value="1"/>
</dbReference>
<gene>
    <name evidence="2" type="ORF">LN051_00825</name>
</gene>